<dbReference type="RefSeq" id="WP_273530847.1">
    <property type="nucleotide sequence ID" value="NZ_CALUKV010000001.1"/>
</dbReference>
<dbReference type="Gene3D" id="1.20.1420.60">
    <property type="match status" value="1"/>
</dbReference>
<reference evidence="3" key="1">
    <citation type="submission" date="2023-06" db="EMBL/GenBank/DDBJ databases">
        <authorList>
            <person name="Zeman M."/>
            <person name="Kubasova T."/>
            <person name="Jahodarova E."/>
            <person name="Nykrynova M."/>
            <person name="Rychlik I."/>
        </authorList>
    </citation>
    <scope>NUCLEOTIDE SEQUENCE</scope>
    <source>
        <strain evidence="3">ET15</strain>
        <strain evidence="2">ET37</strain>
    </source>
</reference>
<sequence>MKEVVIRETDIVSAANEGMDSFLSLFVKSIKDSVGGELNAENMVELNVNQITLLAYDILHEEVMDGGFVQLIHNGYGGFIFQNPFAKVLKLWGLRDLSKLVYSGRALYFEHKDELEKDCTDEEFMALFERFPAFDDLDDDFVEHEEEWTEQIAMYVDEHINDFAKIER</sequence>
<dbReference type="AlphaFoldDB" id="A0AAW7JW92"/>
<name>A0AAW7JW92_9BACT</name>
<dbReference type="Pfam" id="PF14300">
    <property type="entry name" value="DMP19"/>
    <property type="match status" value="1"/>
</dbReference>
<evidence type="ECO:0000313" key="2">
    <source>
        <dbReference type="EMBL" id="MDN0022849.1"/>
    </source>
</evidence>
<proteinExistence type="predicted"/>
<keyword evidence="4" id="KW-1185">Reference proteome</keyword>
<accession>A0AAW7JW92</accession>
<evidence type="ECO:0000259" key="1">
    <source>
        <dbReference type="Pfam" id="PF14300"/>
    </source>
</evidence>
<dbReference type="Proteomes" id="UP001168478">
    <property type="component" value="Unassembled WGS sequence"/>
</dbReference>
<dbReference type="InterPro" id="IPR025402">
    <property type="entry name" value="DMP19_C"/>
</dbReference>
<evidence type="ECO:0000313" key="3">
    <source>
        <dbReference type="EMBL" id="MDN0025602.1"/>
    </source>
</evidence>
<organism evidence="3 5">
    <name type="scientific">Leyella lascolaii</name>
    <dbReference type="NCBI Taxonomy" id="1776379"/>
    <lineage>
        <taxon>Bacteria</taxon>
        <taxon>Pseudomonadati</taxon>
        <taxon>Bacteroidota</taxon>
        <taxon>Bacteroidia</taxon>
        <taxon>Bacteroidales</taxon>
        <taxon>Prevotellaceae</taxon>
        <taxon>Leyella</taxon>
    </lineage>
</organism>
<evidence type="ECO:0000313" key="4">
    <source>
        <dbReference type="Proteomes" id="UP001167831"/>
    </source>
</evidence>
<dbReference type="EMBL" id="JAUEIE010000006">
    <property type="protein sequence ID" value="MDN0022849.1"/>
    <property type="molecule type" value="Genomic_DNA"/>
</dbReference>
<protein>
    <submittedName>
        <fullName evidence="3">DMP19 family protein</fullName>
    </submittedName>
</protein>
<dbReference type="Proteomes" id="UP001167831">
    <property type="component" value="Unassembled WGS sequence"/>
</dbReference>
<reference evidence="3" key="2">
    <citation type="submission" date="2023-08" db="EMBL/GenBank/DDBJ databases">
        <title>Identification and characterization of horizontal gene transfer across gut microbiota members of farm animals based on homology search.</title>
        <authorList>
            <person name="Schwarzerova J."/>
            <person name="Nykrynova M."/>
            <person name="Jureckova K."/>
            <person name="Cejkova D."/>
            <person name="Rychlik I."/>
        </authorList>
    </citation>
    <scope>NUCLEOTIDE SEQUENCE</scope>
    <source>
        <strain evidence="3">ET15</strain>
        <strain evidence="2">ET37</strain>
    </source>
</reference>
<feature type="domain" description="DNA mimic protein DMP19 C-terminal" evidence="1">
    <location>
        <begin position="45"/>
        <end position="159"/>
    </location>
</feature>
<dbReference type="EMBL" id="JAUEIF010000007">
    <property type="protein sequence ID" value="MDN0025602.1"/>
    <property type="molecule type" value="Genomic_DNA"/>
</dbReference>
<comment type="caution">
    <text evidence="3">The sequence shown here is derived from an EMBL/GenBank/DDBJ whole genome shotgun (WGS) entry which is preliminary data.</text>
</comment>
<gene>
    <name evidence="2" type="ORF">QVN81_07445</name>
    <name evidence="3" type="ORF">QVN84_08750</name>
</gene>
<evidence type="ECO:0000313" key="5">
    <source>
        <dbReference type="Proteomes" id="UP001168478"/>
    </source>
</evidence>